<dbReference type="InterPro" id="IPR012337">
    <property type="entry name" value="RNaseH-like_sf"/>
</dbReference>
<dbReference type="InterPro" id="IPR040151">
    <property type="entry name" value="Gfd2/YDR514C-like"/>
</dbReference>
<dbReference type="EMBL" id="JAGPNK010000002">
    <property type="protein sequence ID" value="KAH7326470.1"/>
    <property type="molecule type" value="Genomic_DNA"/>
</dbReference>
<dbReference type="PANTHER" id="PTHR28083:SF1">
    <property type="entry name" value="GOOD FOR FULL DBP5 ACTIVITY PROTEIN 2"/>
    <property type="match status" value="1"/>
</dbReference>
<reference evidence="2" key="1">
    <citation type="journal article" date="2021" name="Nat. Commun.">
        <title>Genetic determinants of endophytism in the Arabidopsis root mycobiome.</title>
        <authorList>
            <person name="Mesny F."/>
            <person name="Miyauchi S."/>
            <person name="Thiergart T."/>
            <person name="Pickel B."/>
            <person name="Atanasova L."/>
            <person name="Karlsson M."/>
            <person name="Huettel B."/>
            <person name="Barry K.W."/>
            <person name="Haridas S."/>
            <person name="Chen C."/>
            <person name="Bauer D."/>
            <person name="Andreopoulos W."/>
            <person name="Pangilinan J."/>
            <person name="LaButti K."/>
            <person name="Riley R."/>
            <person name="Lipzen A."/>
            <person name="Clum A."/>
            <person name="Drula E."/>
            <person name="Henrissat B."/>
            <person name="Kohler A."/>
            <person name="Grigoriev I.V."/>
            <person name="Martin F.M."/>
            <person name="Hacquard S."/>
        </authorList>
    </citation>
    <scope>NUCLEOTIDE SEQUENCE</scope>
    <source>
        <strain evidence="2">MPI-CAGE-CH-0235</strain>
    </source>
</reference>
<name>A0A8K0T4S6_9HYPO</name>
<protein>
    <recommendedName>
        <fullName evidence="1">Gfd2/YDR514C-like C-terminal domain-containing protein</fullName>
    </recommendedName>
</protein>
<dbReference type="GO" id="GO:0005634">
    <property type="term" value="C:nucleus"/>
    <property type="evidence" value="ECO:0007669"/>
    <property type="project" value="TreeGrafter"/>
</dbReference>
<dbReference type="GO" id="GO:0003676">
    <property type="term" value="F:nucleic acid binding"/>
    <property type="evidence" value="ECO:0007669"/>
    <property type="project" value="InterPro"/>
</dbReference>
<evidence type="ECO:0000259" key="1">
    <source>
        <dbReference type="Pfam" id="PF21762"/>
    </source>
</evidence>
<dbReference type="OrthoDB" id="5953249at2759"/>
<sequence length="311" mass="34696">MRNSMERKYLPDISKAKLKPPLGGLKVLERFLGLRPDHSPAPGQDATLPDAVLVSLDLEVASSRELVSSSGEKPAITQIGFAVLDTRDLSSYPLDLRSLISVRFFTVSDITPQTKTARNKQKRRCVFATPRKITQRQISTTILQNLQIRDKSGHGSLRNIALIGQSIKEDLKVIQYLGLNLFDLVPIWAVIDTYLIARYLLPPYSPDIRLAPGQRFSLSGILSQLGCSLDPMELHNAGNDAVYTMYAVLLLVITSSTNRMAQLSVDEQKKLETLRLNVLETLEKGVSITEFRAPPVIQRVKDAYRSDHVMT</sequence>
<keyword evidence="3" id="KW-1185">Reference proteome</keyword>
<dbReference type="Proteomes" id="UP000813444">
    <property type="component" value="Unassembled WGS sequence"/>
</dbReference>
<gene>
    <name evidence="2" type="ORF">B0I35DRAFT_136156</name>
</gene>
<feature type="domain" description="Gfd2/YDR514C-like C-terminal" evidence="1">
    <location>
        <begin position="72"/>
        <end position="249"/>
    </location>
</feature>
<comment type="caution">
    <text evidence="2">The sequence shown here is derived from an EMBL/GenBank/DDBJ whole genome shotgun (WGS) entry which is preliminary data.</text>
</comment>
<dbReference type="InterPro" id="IPR048519">
    <property type="entry name" value="Gfd2/YDR514C-like_C"/>
</dbReference>
<dbReference type="Gene3D" id="3.30.420.10">
    <property type="entry name" value="Ribonuclease H-like superfamily/Ribonuclease H"/>
    <property type="match status" value="1"/>
</dbReference>
<organism evidence="2 3">
    <name type="scientific">Stachybotrys elegans</name>
    <dbReference type="NCBI Taxonomy" id="80388"/>
    <lineage>
        <taxon>Eukaryota</taxon>
        <taxon>Fungi</taxon>
        <taxon>Dikarya</taxon>
        <taxon>Ascomycota</taxon>
        <taxon>Pezizomycotina</taxon>
        <taxon>Sordariomycetes</taxon>
        <taxon>Hypocreomycetidae</taxon>
        <taxon>Hypocreales</taxon>
        <taxon>Stachybotryaceae</taxon>
        <taxon>Stachybotrys</taxon>
    </lineage>
</organism>
<accession>A0A8K0T4S6</accession>
<dbReference type="SUPFAM" id="SSF53098">
    <property type="entry name" value="Ribonuclease H-like"/>
    <property type="match status" value="1"/>
</dbReference>
<dbReference type="Pfam" id="PF21762">
    <property type="entry name" value="DEDDh_C"/>
    <property type="match status" value="1"/>
</dbReference>
<evidence type="ECO:0000313" key="3">
    <source>
        <dbReference type="Proteomes" id="UP000813444"/>
    </source>
</evidence>
<proteinExistence type="predicted"/>
<dbReference type="AlphaFoldDB" id="A0A8K0T4S6"/>
<dbReference type="InterPro" id="IPR036397">
    <property type="entry name" value="RNaseH_sf"/>
</dbReference>
<dbReference type="PANTHER" id="PTHR28083">
    <property type="entry name" value="GOOD FOR FULL DBP5 ACTIVITY PROTEIN 2"/>
    <property type="match status" value="1"/>
</dbReference>
<evidence type="ECO:0000313" key="2">
    <source>
        <dbReference type="EMBL" id="KAH7326470.1"/>
    </source>
</evidence>